<dbReference type="AlphaFoldDB" id="A0A7S8E8R8"/>
<evidence type="ECO:0000313" key="6">
    <source>
        <dbReference type="Proteomes" id="UP000594468"/>
    </source>
</evidence>
<evidence type="ECO:0000256" key="3">
    <source>
        <dbReference type="ARBA" id="ARBA00023052"/>
    </source>
</evidence>
<accession>A0A7S8E8R8</accession>
<dbReference type="FunFam" id="3.40.50.970:FF:000001">
    <property type="entry name" value="Pyruvate dehydrogenase E1 beta subunit"/>
    <property type="match status" value="1"/>
</dbReference>
<dbReference type="GO" id="GO:0016491">
    <property type="term" value="F:oxidoreductase activity"/>
    <property type="evidence" value="ECO:0007669"/>
    <property type="project" value="UniProtKB-KW"/>
</dbReference>
<keyword evidence="3" id="KW-0786">Thiamine pyrophosphate</keyword>
<dbReference type="Gene3D" id="3.40.50.970">
    <property type="match status" value="1"/>
</dbReference>
<evidence type="ECO:0000313" key="5">
    <source>
        <dbReference type="EMBL" id="QPC82488.1"/>
    </source>
</evidence>
<dbReference type="SUPFAM" id="SSF52518">
    <property type="entry name" value="Thiamin diphosphate-binding fold (THDP-binding)"/>
    <property type="match status" value="1"/>
</dbReference>
<dbReference type="InterPro" id="IPR005475">
    <property type="entry name" value="Transketolase-like_Pyr-bd"/>
</dbReference>
<protein>
    <submittedName>
        <fullName evidence="5">Alpha-ketoacid dehydrogenase subunit beta</fullName>
    </submittedName>
</protein>
<evidence type="ECO:0000256" key="1">
    <source>
        <dbReference type="ARBA" id="ARBA00001964"/>
    </source>
</evidence>
<proteinExistence type="predicted"/>
<keyword evidence="2" id="KW-0560">Oxidoreductase</keyword>
<reference evidence="5 6" key="1">
    <citation type="submission" date="2020-02" db="EMBL/GenBank/DDBJ databases">
        <authorList>
            <person name="Zheng R.K."/>
            <person name="Sun C.M."/>
        </authorList>
    </citation>
    <scope>NUCLEOTIDE SEQUENCE [LARGE SCALE GENOMIC DNA]</scope>
    <source>
        <strain evidence="6">rifampicinis</strain>
    </source>
</reference>
<dbReference type="FunFam" id="3.40.50.920:FF:000001">
    <property type="entry name" value="Pyruvate dehydrogenase E1 beta subunit"/>
    <property type="match status" value="1"/>
</dbReference>
<dbReference type="InterPro" id="IPR029061">
    <property type="entry name" value="THDP-binding"/>
</dbReference>
<dbReference type="Gene3D" id="3.40.50.920">
    <property type="match status" value="1"/>
</dbReference>
<dbReference type="InterPro" id="IPR033248">
    <property type="entry name" value="Transketolase_C"/>
</dbReference>
<dbReference type="SMART" id="SM00861">
    <property type="entry name" value="Transket_pyr"/>
    <property type="match status" value="1"/>
</dbReference>
<sequence>MASRNLPMREALRHALLEEMHRDESVFVMGEEVAYWQGTHRVTRGFLEEFGEKRVLDTPISEMAIGGVAVGAAMAGLRPVAEFMTINFAFLALDALVNHAAKIHYMFNGMFKVPLVFRAATGWGDQATATHSHMPEPIFAHFPGMYVGTPSNSADAYGMLKASIRDDNPVLFTESIGLYSKPGPMPDEDEDFILPIGKGNIVREGTDVSIFTYARGVEWATKAARELEQDGVSVEVVDLRWLRPLDTELIFESFKKTNRAVIVEESLPMYSFGSELAAQIQENCFDYMDAPIKRVSAHDVPLPYSKYLEAMALPDSDKVVAAVKEII</sequence>
<dbReference type="Proteomes" id="UP000594468">
    <property type="component" value="Chromosome"/>
</dbReference>
<dbReference type="Pfam" id="PF02780">
    <property type="entry name" value="Transketolase_C"/>
    <property type="match status" value="1"/>
</dbReference>
<dbReference type="PANTHER" id="PTHR43257">
    <property type="entry name" value="PYRUVATE DEHYDROGENASE E1 COMPONENT BETA SUBUNIT"/>
    <property type="match status" value="1"/>
</dbReference>
<dbReference type="EMBL" id="CP062983">
    <property type="protein sequence ID" value="QPC82488.1"/>
    <property type="molecule type" value="Genomic_DNA"/>
</dbReference>
<feature type="domain" description="Transketolase-like pyrimidine-binding" evidence="4">
    <location>
        <begin position="6"/>
        <end position="181"/>
    </location>
</feature>
<dbReference type="Pfam" id="PF02779">
    <property type="entry name" value="Transket_pyr"/>
    <property type="match status" value="1"/>
</dbReference>
<dbReference type="NCBIfam" id="NF006667">
    <property type="entry name" value="PRK09212.1"/>
    <property type="match status" value="1"/>
</dbReference>
<gene>
    <name evidence="5" type="ORF">G4Y79_22840</name>
</gene>
<dbReference type="CDD" id="cd07036">
    <property type="entry name" value="TPP_PYR_E1-PDHc-beta_like"/>
    <property type="match status" value="1"/>
</dbReference>
<evidence type="ECO:0000259" key="4">
    <source>
        <dbReference type="SMART" id="SM00861"/>
    </source>
</evidence>
<dbReference type="InterPro" id="IPR009014">
    <property type="entry name" value="Transketo_C/PFOR_II"/>
</dbReference>
<dbReference type="PANTHER" id="PTHR43257:SF2">
    <property type="entry name" value="PYRUVATE DEHYDROGENASE E1 COMPONENT SUBUNIT BETA"/>
    <property type="match status" value="1"/>
</dbReference>
<organism evidence="5 6">
    <name type="scientific">Phototrophicus methaneseepsis</name>
    <dbReference type="NCBI Taxonomy" id="2710758"/>
    <lineage>
        <taxon>Bacteria</taxon>
        <taxon>Bacillati</taxon>
        <taxon>Chloroflexota</taxon>
        <taxon>Candidatus Thermofontia</taxon>
        <taxon>Phototrophicales</taxon>
        <taxon>Phototrophicaceae</taxon>
        <taxon>Phototrophicus</taxon>
    </lineage>
</organism>
<comment type="cofactor">
    <cofactor evidence="1">
        <name>thiamine diphosphate</name>
        <dbReference type="ChEBI" id="CHEBI:58937"/>
    </cofactor>
</comment>
<evidence type="ECO:0000256" key="2">
    <source>
        <dbReference type="ARBA" id="ARBA00023002"/>
    </source>
</evidence>
<dbReference type="KEGG" id="pmet:G4Y79_22840"/>
<keyword evidence="6" id="KW-1185">Reference proteome</keyword>
<name>A0A7S8E8R8_9CHLR</name>
<dbReference type="RefSeq" id="WP_195170557.1">
    <property type="nucleotide sequence ID" value="NZ_CP062983.1"/>
</dbReference>
<dbReference type="SUPFAM" id="SSF52922">
    <property type="entry name" value="TK C-terminal domain-like"/>
    <property type="match status" value="1"/>
</dbReference>